<reference evidence="2 3" key="1">
    <citation type="submission" date="2017-01" db="EMBL/GenBank/DDBJ databases">
        <title>Complete genome sequence of esterase-producing bacterium Croceicoccus marinus E4A9.</title>
        <authorList>
            <person name="Wu Y.-H."/>
            <person name="Cheng H."/>
            <person name="Xu L."/>
            <person name="Huo Y.-Y."/>
            <person name="Wang C.-S."/>
            <person name="Xu X.-W."/>
        </authorList>
    </citation>
    <scope>NUCLEOTIDE SEQUENCE [LARGE SCALE GENOMIC DNA]</scope>
    <source>
        <strain evidence="2 3">E4A9</strain>
    </source>
</reference>
<gene>
    <name evidence="2" type="ORF">A9D14_01665</name>
</gene>
<sequence length="134" mass="14488">MTSIGEPLKIRRQKRFRAAMILAMTLLAITVVAAIWLAFTADAPTETATDPETGALIVSGPEQDFVGRVDGRIRGQDVSVLGLPAYHALAENAEALALVCALRDDPAARWSEGSETLRAHLNSPEMIRYCRDGP</sequence>
<protein>
    <submittedName>
        <fullName evidence="2">Uncharacterized protein</fullName>
    </submittedName>
</protein>
<keyword evidence="1" id="KW-1133">Transmembrane helix</keyword>
<accession>A0A1Z1F8P9</accession>
<dbReference type="Proteomes" id="UP000195807">
    <property type="component" value="Chromosome"/>
</dbReference>
<dbReference type="RefSeq" id="WP_066842392.1">
    <property type="nucleotide sequence ID" value="NZ_CP019602.1"/>
</dbReference>
<name>A0A1Z1F8P9_9SPHN</name>
<keyword evidence="3" id="KW-1185">Reference proteome</keyword>
<evidence type="ECO:0000313" key="3">
    <source>
        <dbReference type="Proteomes" id="UP000195807"/>
    </source>
</evidence>
<dbReference type="AlphaFoldDB" id="A0A1Z1F8P9"/>
<dbReference type="EMBL" id="CP019602">
    <property type="protein sequence ID" value="ARU15113.1"/>
    <property type="molecule type" value="Genomic_DNA"/>
</dbReference>
<feature type="transmembrane region" description="Helical" evidence="1">
    <location>
        <begin position="21"/>
        <end position="39"/>
    </location>
</feature>
<keyword evidence="1" id="KW-0812">Transmembrane</keyword>
<dbReference type="OrthoDB" id="7433013at2"/>
<evidence type="ECO:0000313" key="2">
    <source>
        <dbReference type="EMBL" id="ARU15113.1"/>
    </source>
</evidence>
<dbReference type="KEGG" id="cman:A9D14_01665"/>
<evidence type="ECO:0000256" key="1">
    <source>
        <dbReference type="SAM" id="Phobius"/>
    </source>
</evidence>
<organism evidence="2 3">
    <name type="scientific">Croceicoccus marinus</name>
    <dbReference type="NCBI Taxonomy" id="450378"/>
    <lineage>
        <taxon>Bacteria</taxon>
        <taxon>Pseudomonadati</taxon>
        <taxon>Pseudomonadota</taxon>
        <taxon>Alphaproteobacteria</taxon>
        <taxon>Sphingomonadales</taxon>
        <taxon>Erythrobacteraceae</taxon>
        <taxon>Croceicoccus</taxon>
    </lineage>
</organism>
<proteinExistence type="predicted"/>
<keyword evidence="1" id="KW-0472">Membrane</keyword>